<keyword evidence="4" id="KW-1185">Reference proteome</keyword>
<accession>A0A1M5D2V3</accession>
<sequence>MKQPIRAFSIGLFTAGMILLVVNYFSNGGVQDISEMPVEDVIEHLKEDGYRVLTESEYITLSVNQDKQLESTEEENTTKEEDTSTDDKEKENQEDSVEENGNDDQKQESDSNDKEDKDKDEEEETTISYTINIESGTASSGIAKELEENNIIDNADEFNRYLDTEGYSLRIQLGEFTVSNDMSFYELAEVLTNN</sequence>
<keyword evidence="2" id="KW-0472">Membrane</keyword>
<proteinExistence type="predicted"/>
<dbReference type="RefSeq" id="WP_234982530.1">
    <property type="nucleotide sequence ID" value="NZ_FQVW01000001.1"/>
</dbReference>
<evidence type="ECO:0000313" key="3">
    <source>
        <dbReference type="EMBL" id="SHF61187.1"/>
    </source>
</evidence>
<organism evidence="3 4">
    <name type="scientific">Ornithinibacillus halophilus</name>
    <dbReference type="NCBI Taxonomy" id="930117"/>
    <lineage>
        <taxon>Bacteria</taxon>
        <taxon>Bacillati</taxon>
        <taxon>Bacillota</taxon>
        <taxon>Bacilli</taxon>
        <taxon>Bacillales</taxon>
        <taxon>Bacillaceae</taxon>
        <taxon>Ornithinibacillus</taxon>
    </lineage>
</organism>
<dbReference type="Gene3D" id="3.30.1490.480">
    <property type="entry name" value="Endolytic murein transglycosylase"/>
    <property type="match status" value="1"/>
</dbReference>
<keyword evidence="2" id="KW-0812">Transmembrane</keyword>
<name>A0A1M5D2V3_9BACI</name>
<feature type="region of interest" description="Disordered" evidence="1">
    <location>
        <begin position="64"/>
        <end position="133"/>
    </location>
</feature>
<reference evidence="3 4" key="1">
    <citation type="submission" date="2016-11" db="EMBL/GenBank/DDBJ databases">
        <authorList>
            <person name="Jaros S."/>
            <person name="Januszkiewicz K."/>
            <person name="Wedrychowicz H."/>
        </authorList>
    </citation>
    <scope>NUCLEOTIDE SEQUENCE [LARGE SCALE GENOMIC DNA]</scope>
    <source>
        <strain evidence="3 4">IBRC-M 10683</strain>
    </source>
</reference>
<dbReference type="AlphaFoldDB" id="A0A1M5D2V3"/>
<dbReference type="Proteomes" id="UP000183988">
    <property type="component" value="Unassembled WGS sequence"/>
</dbReference>
<feature type="compositionally biased region" description="Basic and acidic residues" evidence="1">
    <location>
        <begin position="103"/>
        <end position="117"/>
    </location>
</feature>
<dbReference type="STRING" id="930117.SAMN05216225_1001494"/>
<gene>
    <name evidence="3" type="ORF">SAMN05216225_1001494</name>
</gene>
<feature type="compositionally biased region" description="Basic and acidic residues" evidence="1">
    <location>
        <begin position="76"/>
        <end position="93"/>
    </location>
</feature>
<evidence type="ECO:0000256" key="2">
    <source>
        <dbReference type="SAM" id="Phobius"/>
    </source>
</evidence>
<dbReference type="EMBL" id="FQVW01000001">
    <property type="protein sequence ID" value="SHF61187.1"/>
    <property type="molecule type" value="Genomic_DNA"/>
</dbReference>
<evidence type="ECO:0000313" key="4">
    <source>
        <dbReference type="Proteomes" id="UP000183988"/>
    </source>
</evidence>
<feature type="transmembrane region" description="Helical" evidence="2">
    <location>
        <begin position="7"/>
        <end position="26"/>
    </location>
</feature>
<evidence type="ECO:0000256" key="1">
    <source>
        <dbReference type="SAM" id="MobiDB-lite"/>
    </source>
</evidence>
<keyword evidence="2" id="KW-1133">Transmembrane helix</keyword>
<protein>
    <submittedName>
        <fullName evidence="3">YceG-like family protein</fullName>
    </submittedName>
</protein>